<evidence type="ECO:0000259" key="5">
    <source>
        <dbReference type="PROSITE" id="PS50089"/>
    </source>
</evidence>
<dbReference type="AlphaFoldDB" id="A0A9P4I0Z1"/>
<name>A0A9P4I0Z1_9PEZI</name>
<dbReference type="GO" id="GO:0005789">
    <property type="term" value="C:endoplasmic reticulum membrane"/>
    <property type="evidence" value="ECO:0007669"/>
    <property type="project" value="UniProtKB-SubCell"/>
</dbReference>
<dbReference type="PANTHER" id="PTHR22763">
    <property type="entry name" value="RING ZINC FINGER PROTEIN"/>
    <property type="match status" value="1"/>
</dbReference>
<dbReference type="SMART" id="SM00184">
    <property type="entry name" value="RING"/>
    <property type="match status" value="1"/>
</dbReference>
<keyword evidence="7" id="KW-1185">Reference proteome</keyword>
<keyword evidence="1" id="KW-0479">Metal-binding</keyword>
<comment type="caution">
    <text evidence="6">The sequence shown here is derived from an EMBL/GenBank/DDBJ whole genome shotgun (WGS) entry which is preliminary data.</text>
</comment>
<dbReference type="Pfam" id="PF13639">
    <property type="entry name" value="zf-RING_2"/>
    <property type="match status" value="1"/>
</dbReference>
<dbReference type="OrthoDB" id="3687364at2759"/>
<dbReference type="EMBL" id="ML978712">
    <property type="protein sequence ID" value="KAF2090544.1"/>
    <property type="molecule type" value="Genomic_DNA"/>
</dbReference>
<dbReference type="Gene3D" id="3.30.40.10">
    <property type="entry name" value="Zinc/RING finger domain, C3HC4 (zinc finger)"/>
    <property type="match status" value="1"/>
</dbReference>
<evidence type="ECO:0000256" key="1">
    <source>
        <dbReference type="ARBA" id="ARBA00022723"/>
    </source>
</evidence>
<dbReference type="GO" id="GO:0061630">
    <property type="term" value="F:ubiquitin protein ligase activity"/>
    <property type="evidence" value="ECO:0007669"/>
    <property type="project" value="UniProtKB-EC"/>
</dbReference>
<feature type="domain" description="RING-type" evidence="5">
    <location>
        <begin position="62"/>
        <end position="115"/>
    </location>
</feature>
<evidence type="ECO:0000256" key="4">
    <source>
        <dbReference type="PROSITE-ProRule" id="PRU00175"/>
    </source>
</evidence>
<dbReference type="InterPro" id="IPR050731">
    <property type="entry name" value="HRD1_E3_ubiq-ligases"/>
</dbReference>
<evidence type="ECO:0000256" key="2">
    <source>
        <dbReference type="ARBA" id="ARBA00022771"/>
    </source>
</evidence>
<dbReference type="PANTHER" id="PTHR22763:SF184">
    <property type="entry name" value="E3 UBIQUITIN-PROTEIN LIGASE SYNOVIOLIN"/>
    <property type="match status" value="1"/>
</dbReference>
<dbReference type="GO" id="GO:0036503">
    <property type="term" value="P:ERAD pathway"/>
    <property type="evidence" value="ECO:0007669"/>
    <property type="project" value="TreeGrafter"/>
</dbReference>
<dbReference type="InterPro" id="IPR001841">
    <property type="entry name" value="Znf_RING"/>
</dbReference>
<dbReference type="PROSITE" id="PS50089">
    <property type="entry name" value="ZF_RING_2"/>
    <property type="match status" value="1"/>
</dbReference>
<organism evidence="6 7">
    <name type="scientific">Saccharata proteae CBS 121410</name>
    <dbReference type="NCBI Taxonomy" id="1314787"/>
    <lineage>
        <taxon>Eukaryota</taxon>
        <taxon>Fungi</taxon>
        <taxon>Dikarya</taxon>
        <taxon>Ascomycota</taxon>
        <taxon>Pezizomycotina</taxon>
        <taxon>Dothideomycetes</taxon>
        <taxon>Dothideomycetes incertae sedis</taxon>
        <taxon>Botryosphaeriales</taxon>
        <taxon>Saccharataceae</taxon>
        <taxon>Saccharata</taxon>
    </lineage>
</organism>
<accession>A0A9P4I0Z1</accession>
<dbReference type="SUPFAM" id="SSF57850">
    <property type="entry name" value="RING/U-box"/>
    <property type="match status" value="1"/>
</dbReference>
<dbReference type="GO" id="GO:0008270">
    <property type="term" value="F:zinc ion binding"/>
    <property type="evidence" value="ECO:0007669"/>
    <property type="project" value="UniProtKB-KW"/>
</dbReference>
<dbReference type="InterPro" id="IPR013083">
    <property type="entry name" value="Znf_RING/FYVE/PHD"/>
</dbReference>
<keyword evidence="3" id="KW-0862">Zinc</keyword>
<keyword evidence="2 4" id="KW-0863">Zinc-finger</keyword>
<protein>
    <recommendedName>
        <fullName evidence="5">RING-type domain-containing protein</fullName>
    </recommendedName>
</protein>
<sequence>MSEPTGDFATRVLQIVPTATETRLTERERIDKQSRELFYETMHAAVMETVEGSAVVLEDESCYICLADYYSWHGADRVCDDVPMRLIPCGHIFGRMCIKEWLGPGTGKNTCPLCRVVLFPLTFQVSRPQFDQASVASIASSSMIVATGRTDSEPTSEASQGTGPELIRVDPLRLLRALRDTMQWAMVRADQSGVNCDLLRVTSDLQAAAIRLQGCRVSRRVLNYELTWAVLRTIIIRREFPPDSAAGALQRREVMQRHYGRYIIQRRREDQQESQQPRRGLRGRLQRLVGRTKRRFGCGKGRWPSFEMKELVEEIVAHMVASQRSV</sequence>
<gene>
    <name evidence="6" type="ORF">K490DRAFT_61863</name>
</gene>
<dbReference type="Proteomes" id="UP000799776">
    <property type="component" value="Unassembled WGS sequence"/>
</dbReference>
<evidence type="ECO:0000313" key="7">
    <source>
        <dbReference type="Proteomes" id="UP000799776"/>
    </source>
</evidence>
<reference evidence="6" key="1">
    <citation type="journal article" date="2020" name="Stud. Mycol.">
        <title>101 Dothideomycetes genomes: a test case for predicting lifestyles and emergence of pathogens.</title>
        <authorList>
            <person name="Haridas S."/>
            <person name="Albert R."/>
            <person name="Binder M."/>
            <person name="Bloem J."/>
            <person name="Labutti K."/>
            <person name="Salamov A."/>
            <person name="Andreopoulos B."/>
            <person name="Baker S."/>
            <person name="Barry K."/>
            <person name="Bills G."/>
            <person name="Bluhm B."/>
            <person name="Cannon C."/>
            <person name="Castanera R."/>
            <person name="Culley D."/>
            <person name="Daum C."/>
            <person name="Ezra D."/>
            <person name="Gonzalez J."/>
            <person name="Henrissat B."/>
            <person name="Kuo A."/>
            <person name="Liang C."/>
            <person name="Lipzen A."/>
            <person name="Lutzoni F."/>
            <person name="Magnuson J."/>
            <person name="Mondo S."/>
            <person name="Nolan M."/>
            <person name="Ohm R."/>
            <person name="Pangilinan J."/>
            <person name="Park H.-J."/>
            <person name="Ramirez L."/>
            <person name="Alfaro M."/>
            <person name="Sun H."/>
            <person name="Tritt A."/>
            <person name="Yoshinaga Y."/>
            <person name="Zwiers L.-H."/>
            <person name="Turgeon B."/>
            <person name="Goodwin S."/>
            <person name="Spatafora J."/>
            <person name="Crous P."/>
            <person name="Grigoriev I."/>
        </authorList>
    </citation>
    <scope>NUCLEOTIDE SEQUENCE</scope>
    <source>
        <strain evidence="6">CBS 121410</strain>
    </source>
</reference>
<dbReference type="GO" id="GO:0043161">
    <property type="term" value="P:proteasome-mediated ubiquitin-dependent protein catabolic process"/>
    <property type="evidence" value="ECO:0007669"/>
    <property type="project" value="TreeGrafter"/>
</dbReference>
<evidence type="ECO:0000256" key="3">
    <source>
        <dbReference type="ARBA" id="ARBA00022833"/>
    </source>
</evidence>
<evidence type="ECO:0000313" key="6">
    <source>
        <dbReference type="EMBL" id="KAF2090544.1"/>
    </source>
</evidence>
<proteinExistence type="predicted"/>